<evidence type="ECO:0000256" key="6">
    <source>
        <dbReference type="ARBA" id="ARBA00022989"/>
    </source>
</evidence>
<reference evidence="11 12" key="1">
    <citation type="journal article" date="2018" name="Gigascience">
        <title>Genomes of trombidid mites reveal novel predicted allergens and laterally-transferred genes associated with secondary metabolism.</title>
        <authorList>
            <person name="Dong X."/>
            <person name="Chaisiri K."/>
            <person name="Xia D."/>
            <person name="Armstrong S.D."/>
            <person name="Fang Y."/>
            <person name="Donnelly M.J."/>
            <person name="Kadowaki T."/>
            <person name="McGarry J.W."/>
            <person name="Darby A.C."/>
            <person name="Makepeace B.L."/>
        </authorList>
    </citation>
    <scope>NUCLEOTIDE SEQUENCE [LARGE SCALE GENOMIC DNA]</scope>
    <source>
        <strain evidence="11">UoL-UT</strain>
    </source>
</reference>
<evidence type="ECO:0000256" key="2">
    <source>
        <dbReference type="ARBA" id="ARBA00022692"/>
    </source>
</evidence>
<dbReference type="Proteomes" id="UP000288716">
    <property type="component" value="Unassembled WGS sequence"/>
</dbReference>
<comment type="similarity">
    <text evidence="9">Belongs to the Tom70 family.</text>
</comment>
<dbReference type="GO" id="GO:0008320">
    <property type="term" value="F:protein transmembrane transporter activity"/>
    <property type="evidence" value="ECO:0007669"/>
    <property type="project" value="TreeGrafter"/>
</dbReference>
<feature type="repeat" description="TPR" evidence="10">
    <location>
        <begin position="12"/>
        <end position="45"/>
    </location>
</feature>
<gene>
    <name evidence="11" type="ORF">B4U80_13524</name>
</gene>
<evidence type="ECO:0000256" key="5">
    <source>
        <dbReference type="ARBA" id="ARBA00022803"/>
    </source>
</evidence>
<evidence type="ECO:0000313" key="12">
    <source>
        <dbReference type="Proteomes" id="UP000288716"/>
    </source>
</evidence>
<dbReference type="EMBL" id="NCKV01008288">
    <property type="protein sequence ID" value="RWS22627.1"/>
    <property type="molecule type" value="Genomic_DNA"/>
</dbReference>
<evidence type="ECO:0000256" key="1">
    <source>
        <dbReference type="ARBA" id="ARBA00004572"/>
    </source>
</evidence>
<dbReference type="OrthoDB" id="66418at2759"/>
<dbReference type="GO" id="GO:0045039">
    <property type="term" value="P:protein insertion into mitochondrial inner membrane"/>
    <property type="evidence" value="ECO:0007669"/>
    <property type="project" value="TreeGrafter"/>
</dbReference>
<name>A0A443S521_9ACAR</name>
<evidence type="ECO:0000313" key="11">
    <source>
        <dbReference type="EMBL" id="RWS22627.1"/>
    </source>
</evidence>
<evidence type="ECO:0000256" key="7">
    <source>
        <dbReference type="ARBA" id="ARBA00023128"/>
    </source>
</evidence>
<evidence type="ECO:0000256" key="4">
    <source>
        <dbReference type="ARBA" id="ARBA00022787"/>
    </source>
</evidence>
<keyword evidence="3" id="KW-0677">Repeat</keyword>
<dbReference type="Gene3D" id="1.25.40.10">
    <property type="entry name" value="Tetratricopeptide repeat domain"/>
    <property type="match status" value="2"/>
</dbReference>
<dbReference type="Pfam" id="PF13181">
    <property type="entry name" value="TPR_8"/>
    <property type="match status" value="1"/>
</dbReference>
<dbReference type="VEuPathDB" id="VectorBase:LDEU009413"/>
<evidence type="ECO:0000256" key="9">
    <source>
        <dbReference type="ARBA" id="ARBA00038030"/>
    </source>
</evidence>
<evidence type="ECO:0000256" key="8">
    <source>
        <dbReference type="ARBA" id="ARBA00023136"/>
    </source>
</evidence>
<dbReference type="InterPro" id="IPR019734">
    <property type="entry name" value="TPR_rpt"/>
</dbReference>
<sequence length="323" mass="37167">MAENKELLLRKALVSKSCGNNLFERKEYEKAIVLYRKAIEICPKGEKNEIAIFHQNIAACYEKLKFLPQVIEECTRALSLNPKYVKALKRRANALELTENLNEAINDIAALCVLQGATAEESIKKYGNLLERICEKETKEWMQNRVEVDVSDEVIRIHFSNFINNGFIEGEVNNNVLNNTLSKLQSDVNDADRCHKIDAIQGTFEYLKTNYSEADEFFAKIVQSDCNKYLKVYSNIMLAITCFRPFLKSREMEMLRLLPKSYERFDAAIKVDAGNADIYFHRAVVHYIVRKFEKAIDDLNKYIELTGKKNGLPGNCYFLTSPV</sequence>
<dbReference type="GO" id="GO:0030150">
    <property type="term" value="P:protein import into mitochondrial matrix"/>
    <property type="evidence" value="ECO:0007669"/>
    <property type="project" value="TreeGrafter"/>
</dbReference>
<dbReference type="AlphaFoldDB" id="A0A443S521"/>
<dbReference type="SUPFAM" id="SSF48452">
    <property type="entry name" value="TPR-like"/>
    <property type="match status" value="1"/>
</dbReference>
<accession>A0A443S521</accession>
<keyword evidence="6" id="KW-1133">Transmembrane helix</keyword>
<keyword evidence="11" id="KW-0675">Receptor</keyword>
<evidence type="ECO:0000256" key="10">
    <source>
        <dbReference type="PROSITE-ProRule" id="PRU00339"/>
    </source>
</evidence>
<keyword evidence="8" id="KW-0472">Membrane</keyword>
<dbReference type="PROSITE" id="PS50005">
    <property type="entry name" value="TPR"/>
    <property type="match status" value="1"/>
</dbReference>
<keyword evidence="4" id="KW-1000">Mitochondrion outer membrane</keyword>
<organism evidence="11 12">
    <name type="scientific">Leptotrombidium deliense</name>
    <dbReference type="NCBI Taxonomy" id="299467"/>
    <lineage>
        <taxon>Eukaryota</taxon>
        <taxon>Metazoa</taxon>
        <taxon>Ecdysozoa</taxon>
        <taxon>Arthropoda</taxon>
        <taxon>Chelicerata</taxon>
        <taxon>Arachnida</taxon>
        <taxon>Acari</taxon>
        <taxon>Acariformes</taxon>
        <taxon>Trombidiformes</taxon>
        <taxon>Prostigmata</taxon>
        <taxon>Anystina</taxon>
        <taxon>Parasitengona</taxon>
        <taxon>Trombiculoidea</taxon>
        <taxon>Trombiculidae</taxon>
        <taxon>Leptotrombidium</taxon>
    </lineage>
</organism>
<dbReference type="SMART" id="SM00028">
    <property type="entry name" value="TPR"/>
    <property type="match status" value="4"/>
</dbReference>
<keyword evidence="2" id="KW-0812">Transmembrane</keyword>
<comment type="subcellular location">
    <subcellularLocation>
        <location evidence="1">Mitochondrion outer membrane</location>
        <topology evidence="1">Single-pass membrane protein</topology>
    </subcellularLocation>
</comment>
<dbReference type="InterPro" id="IPR011990">
    <property type="entry name" value="TPR-like_helical_dom_sf"/>
</dbReference>
<keyword evidence="5 10" id="KW-0802">TPR repeat</keyword>
<evidence type="ECO:0000256" key="3">
    <source>
        <dbReference type="ARBA" id="ARBA00022737"/>
    </source>
</evidence>
<proteinExistence type="inferred from homology"/>
<protein>
    <submittedName>
        <fullName evidence="11">Mitochondrial import receptor subunit TOM70-like protein</fullName>
    </submittedName>
</protein>
<dbReference type="GO" id="GO:0030943">
    <property type="term" value="F:mitochondrion targeting sequence binding"/>
    <property type="evidence" value="ECO:0007669"/>
    <property type="project" value="TreeGrafter"/>
</dbReference>
<dbReference type="GO" id="GO:0005741">
    <property type="term" value="C:mitochondrial outer membrane"/>
    <property type="evidence" value="ECO:0007669"/>
    <property type="project" value="UniProtKB-SubCell"/>
</dbReference>
<dbReference type="STRING" id="299467.A0A443S521"/>
<keyword evidence="7" id="KW-0496">Mitochondrion</keyword>
<comment type="caution">
    <text evidence="11">The sequence shown here is derived from an EMBL/GenBank/DDBJ whole genome shotgun (WGS) entry which is preliminary data.</text>
</comment>
<dbReference type="PANTHER" id="PTHR46208:SF1">
    <property type="entry name" value="MITOCHONDRIAL IMPORT RECEPTOR SUBUNIT TOM70"/>
    <property type="match status" value="1"/>
</dbReference>
<keyword evidence="12" id="KW-1185">Reference proteome</keyword>
<dbReference type="PANTHER" id="PTHR46208">
    <property type="entry name" value="MITOCHONDRIAL IMPORT RECEPTOR SUBUNIT TOM70"/>
    <property type="match status" value="1"/>
</dbReference>